<evidence type="ECO:0000313" key="3">
    <source>
        <dbReference type="Proteomes" id="UP000053558"/>
    </source>
</evidence>
<dbReference type="SUPFAM" id="SSF81383">
    <property type="entry name" value="F-box domain"/>
    <property type="match status" value="1"/>
</dbReference>
<dbReference type="RefSeq" id="XP_007772553.1">
    <property type="nucleotide sequence ID" value="XM_007774363.1"/>
</dbReference>
<dbReference type="AlphaFoldDB" id="A0A5M3MDZ8"/>
<dbReference type="GeneID" id="19202171"/>
<dbReference type="EMBL" id="JH711584">
    <property type="protein sequence ID" value="EIW77110.1"/>
    <property type="molecule type" value="Genomic_DNA"/>
</dbReference>
<dbReference type="Pfam" id="PF12937">
    <property type="entry name" value="F-box-like"/>
    <property type="match status" value="1"/>
</dbReference>
<sequence>MHFTDLPQEILVCIMQETDTLCILALRQTCKTFRDSTYDKQLWLLRLRHLMQTEHVSLPNSAQQVEALTCRQIEAITCRVSSLAHAWHTHSISFRSIYRLDSPRSVTWLRTIASRWLVVAAKDTISSTLELFDLATLDSEHLDPITGCFLPGPVNSGEAVVENGELLVVVAVESRTPVLTVLKLFELNEDCFFGEIKVISGYSEIVLLLSGLLVCAMKDNMAIPHVVDWKSGDYWPLATVPDHRGTRIKACSWKGHIVTISAMDVKIFTIPSPEHQPRHIQTLHLDPLMWGEVEEVTFTQPVSSLGSASPLQPNAPIGPSCSQQLSWIKPIHATDDNPDIFGIWQCNLLCHQAADTLGVCSLTAPVQVVDSYDATCLTAGASGGRILYTCEDTDFYSPFQDSVSFLTLGHAPSVERVSFAGEPSLLSIGNWAGELAVLDLVGAPLRFLFEGDRAPTSVMDDGIELLPTCHIDLDVEPSPWTHHVETEPKDYEVSLFERRLIDIPDVNTQSVVPGRLLHWSHRCEDVPFRDDFSFELSHSYEFLGRAQLILWKDEGARLLITKGGLYFVHEFAKDTYFAFRGGTTLEVIIDRIRNSTSASWDFSGLELLHVPYRSLSTVTKEQKMVDTTIVERHDMMKNRFHDMRSRGGSPPLWLTNGSWLARGNEQELRTARLGYRWERVVTALPPPPSTSLSTNFM</sequence>
<evidence type="ECO:0000313" key="2">
    <source>
        <dbReference type="EMBL" id="EIW77110.1"/>
    </source>
</evidence>
<organism evidence="2 3">
    <name type="scientific">Coniophora puteana (strain RWD-64-598)</name>
    <name type="common">Brown rot fungus</name>
    <dbReference type="NCBI Taxonomy" id="741705"/>
    <lineage>
        <taxon>Eukaryota</taxon>
        <taxon>Fungi</taxon>
        <taxon>Dikarya</taxon>
        <taxon>Basidiomycota</taxon>
        <taxon>Agaricomycotina</taxon>
        <taxon>Agaricomycetes</taxon>
        <taxon>Agaricomycetidae</taxon>
        <taxon>Boletales</taxon>
        <taxon>Coniophorineae</taxon>
        <taxon>Coniophoraceae</taxon>
        <taxon>Coniophora</taxon>
    </lineage>
</organism>
<name>A0A5M3MDZ8_CONPW</name>
<dbReference type="Proteomes" id="UP000053558">
    <property type="component" value="Unassembled WGS sequence"/>
</dbReference>
<gene>
    <name evidence="2" type="ORF">CONPUDRAFT_146194</name>
</gene>
<dbReference type="InterPro" id="IPR001810">
    <property type="entry name" value="F-box_dom"/>
</dbReference>
<proteinExistence type="predicted"/>
<dbReference type="PROSITE" id="PS50181">
    <property type="entry name" value="FBOX"/>
    <property type="match status" value="1"/>
</dbReference>
<dbReference type="KEGG" id="cput:CONPUDRAFT_146194"/>
<dbReference type="OrthoDB" id="3193353at2759"/>
<evidence type="ECO:0000259" key="1">
    <source>
        <dbReference type="PROSITE" id="PS50181"/>
    </source>
</evidence>
<dbReference type="SMART" id="SM00256">
    <property type="entry name" value="FBOX"/>
    <property type="match status" value="1"/>
</dbReference>
<protein>
    <recommendedName>
        <fullName evidence="1">F-box domain-containing protein</fullName>
    </recommendedName>
</protein>
<reference evidence="3" key="1">
    <citation type="journal article" date="2012" name="Science">
        <title>The Paleozoic origin of enzymatic lignin decomposition reconstructed from 31 fungal genomes.</title>
        <authorList>
            <person name="Floudas D."/>
            <person name="Binder M."/>
            <person name="Riley R."/>
            <person name="Barry K."/>
            <person name="Blanchette R.A."/>
            <person name="Henrissat B."/>
            <person name="Martinez A.T."/>
            <person name="Otillar R."/>
            <person name="Spatafora J.W."/>
            <person name="Yadav J.S."/>
            <person name="Aerts A."/>
            <person name="Benoit I."/>
            <person name="Boyd A."/>
            <person name="Carlson A."/>
            <person name="Copeland A."/>
            <person name="Coutinho P.M."/>
            <person name="de Vries R.P."/>
            <person name="Ferreira P."/>
            <person name="Findley K."/>
            <person name="Foster B."/>
            <person name="Gaskell J."/>
            <person name="Glotzer D."/>
            <person name="Gorecki P."/>
            <person name="Heitman J."/>
            <person name="Hesse C."/>
            <person name="Hori C."/>
            <person name="Igarashi K."/>
            <person name="Jurgens J.A."/>
            <person name="Kallen N."/>
            <person name="Kersten P."/>
            <person name="Kohler A."/>
            <person name="Kuees U."/>
            <person name="Kumar T.K.A."/>
            <person name="Kuo A."/>
            <person name="LaButti K."/>
            <person name="Larrondo L.F."/>
            <person name="Lindquist E."/>
            <person name="Ling A."/>
            <person name="Lombard V."/>
            <person name="Lucas S."/>
            <person name="Lundell T."/>
            <person name="Martin R."/>
            <person name="McLaughlin D.J."/>
            <person name="Morgenstern I."/>
            <person name="Morin E."/>
            <person name="Murat C."/>
            <person name="Nagy L.G."/>
            <person name="Nolan M."/>
            <person name="Ohm R.A."/>
            <person name="Patyshakuliyeva A."/>
            <person name="Rokas A."/>
            <person name="Ruiz-Duenas F.J."/>
            <person name="Sabat G."/>
            <person name="Salamov A."/>
            <person name="Samejima M."/>
            <person name="Schmutz J."/>
            <person name="Slot J.C."/>
            <person name="St John F."/>
            <person name="Stenlid J."/>
            <person name="Sun H."/>
            <person name="Sun S."/>
            <person name="Syed K."/>
            <person name="Tsang A."/>
            <person name="Wiebenga A."/>
            <person name="Young D."/>
            <person name="Pisabarro A."/>
            <person name="Eastwood D.C."/>
            <person name="Martin F."/>
            <person name="Cullen D."/>
            <person name="Grigoriev I.V."/>
            <person name="Hibbett D.S."/>
        </authorList>
    </citation>
    <scope>NUCLEOTIDE SEQUENCE [LARGE SCALE GENOMIC DNA]</scope>
    <source>
        <strain evidence="3">RWD-64-598 SS2</strain>
    </source>
</reference>
<keyword evidence="3" id="KW-1185">Reference proteome</keyword>
<dbReference type="Gene3D" id="1.20.1280.50">
    <property type="match status" value="1"/>
</dbReference>
<dbReference type="InterPro" id="IPR036047">
    <property type="entry name" value="F-box-like_dom_sf"/>
</dbReference>
<feature type="domain" description="F-box" evidence="1">
    <location>
        <begin position="1"/>
        <end position="46"/>
    </location>
</feature>
<accession>A0A5M3MDZ8</accession>
<comment type="caution">
    <text evidence="2">The sequence shown here is derived from an EMBL/GenBank/DDBJ whole genome shotgun (WGS) entry which is preliminary data.</text>
</comment>